<dbReference type="EnsemblBacteria" id="CAD15210">
    <property type="protein sequence ID" value="CAD15210"/>
    <property type="gene ID" value="RSc1508"/>
</dbReference>
<dbReference type="AlphaFoldDB" id="Q8XZ96"/>
<dbReference type="STRING" id="267608.RSc1508"/>
<dbReference type="EMBL" id="AL646052">
    <property type="protein sequence ID" value="CAD15210.1"/>
    <property type="molecule type" value="Genomic_DNA"/>
</dbReference>
<organism evidence="2 3">
    <name type="scientific">Ralstonia nicotianae (strain ATCC BAA-1114 / GMI1000)</name>
    <name type="common">Ralstonia solanacearum</name>
    <dbReference type="NCBI Taxonomy" id="267608"/>
    <lineage>
        <taxon>Bacteria</taxon>
        <taxon>Pseudomonadati</taxon>
        <taxon>Pseudomonadota</taxon>
        <taxon>Betaproteobacteria</taxon>
        <taxon>Burkholderiales</taxon>
        <taxon>Burkholderiaceae</taxon>
        <taxon>Ralstonia</taxon>
        <taxon>Ralstonia solanacearum species complex</taxon>
    </lineage>
</organism>
<evidence type="ECO:0000256" key="1">
    <source>
        <dbReference type="SAM" id="MobiDB-lite"/>
    </source>
</evidence>
<dbReference type="KEGG" id="rso:RSc1508"/>
<proteinExistence type="predicted"/>
<evidence type="ECO:0000313" key="3">
    <source>
        <dbReference type="Proteomes" id="UP000001436"/>
    </source>
</evidence>
<dbReference type="HOGENOM" id="CLU_1936354_0_0_4"/>
<name>Q8XZ96_RALN1</name>
<reference evidence="2 3" key="1">
    <citation type="journal article" date="2002" name="Nature">
        <title>Genome sequence of the plant pathogen Ralstonia solanacearum.</title>
        <authorList>
            <person name="Salanoubat M."/>
            <person name="Genin S."/>
            <person name="Artiguenave F."/>
            <person name="Gouzy J."/>
            <person name="Mangenot S."/>
            <person name="Arlat M."/>
            <person name="Billault A."/>
            <person name="Brottier P."/>
            <person name="Camus J.C."/>
            <person name="Cattolico L."/>
            <person name="Chandler M."/>
            <person name="Choisne N."/>
            <person name="Claudel-Renard C."/>
            <person name="Cunnac S."/>
            <person name="Demange N."/>
            <person name="Gaspin C."/>
            <person name="Lavie M."/>
            <person name="Moisan A."/>
            <person name="Robert C."/>
            <person name="Saurin W."/>
            <person name="Schiex T."/>
            <person name="Siguier P."/>
            <person name="Thebault P."/>
            <person name="Whalen M."/>
            <person name="Wincker P."/>
            <person name="Levy M."/>
            <person name="Weissenbach J."/>
            <person name="Boucher C.A."/>
        </authorList>
    </citation>
    <scope>NUCLEOTIDE SEQUENCE [LARGE SCALE GENOMIC DNA]</scope>
    <source>
        <strain evidence="3">ATCC BAA-1114 / GMI1000</strain>
    </source>
</reference>
<gene>
    <name evidence="2" type="ordered locus">RSc1508</name>
</gene>
<protein>
    <submittedName>
        <fullName evidence="2">Uncharacterized protein</fullName>
    </submittedName>
</protein>
<dbReference type="Proteomes" id="UP000001436">
    <property type="component" value="Chromosome"/>
</dbReference>
<keyword evidence="3" id="KW-1185">Reference proteome</keyword>
<feature type="region of interest" description="Disordered" evidence="1">
    <location>
        <begin position="1"/>
        <end position="34"/>
    </location>
</feature>
<sequence>MPRAKLQVPAPPDNDRPNANHRPARPPALASTTRTIHAASYATRDAFGSRRQLASVTVPSTTGTYARGIERLGTRAPSMRRSRSANLAHAPARVAPGWPATQPLDGVRDSILAHGMECALTYISEAARSR</sequence>
<accession>Q8XZ96</accession>
<evidence type="ECO:0000313" key="2">
    <source>
        <dbReference type="EMBL" id="CAD15210.1"/>
    </source>
</evidence>